<dbReference type="Proteomes" id="UP001327219">
    <property type="component" value="Chromosome"/>
</dbReference>
<evidence type="ECO:0000313" key="8">
    <source>
        <dbReference type="EMBL" id="WPX97387.1"/>
    </source>
</evidence>
<dbReference type="InterPro" id="IPR008874">
    <property type="entry name" value="TraT_complement-R"/>
</dbReference>
<dbReference type="Proteomes" id="UP001327219">
    <property type="component" value="Plasmid unnamed1"/>
</dbReference>
<geneLocation type="plasmid" evidence="8 9">
    <name>unnamed1</name>
</geneLocation>
<dbReference type="EMBL" id="CP110821">
    <property type="protein sequence ID" value="WPX97387.1"/>
    <property type="molecule type" value="Genomic_DNA"/>
</dbReference>
<evidence type="ECO:0000256" key="6">
    <source>
        <dbReference type="PIRNR" id="PIRNR002859"/>
    </source>
</evidence>
<keyword evidence="4" id="KW-0564">Palmitate</keyword>
<gene>
    <name evidence="7" type="ORF">Bandiella_01256</name>
    <name evidence="8" type="ORF">Bandiella_01537</name>
</gene>
<evidence type="ECO:0000256" key="5">
    <source>
        <dbReference type="ARBA" id="ARBA00023288"/>
    </source>
</evidence>
<keyword evidence="2" id="KW-0732">Signal</keyword>
<protein>
    <submittedName>
        <fullName evidence="7">TraT superfamily protein</fullName>
    </submittedName>
</protein>
<comment type="subcellular location">
    <subcellularLocation>
        <location evidence="1">Cell outer membrane</location>
        <topology evidence="1">Lipid-anchor</topology>
    </subcellularLocation>
</comment>
<keyword evidence="9" id="KW-1185">Reference proteome</keyword>
<dbReference type="EMBL" id="CP110820">
    <property type="protein sequence ID" value="WPX97112.1"/>
    <property type="molecule type" value="Genomic_DNA"/>
</dbReference>
<keyword evidence="6" id="KW-0998">Cell outer membrane</keyword>
<accession>A0ABZ0UNK8</accession>
<dbReference type="Pfam" id="PF05818">
    <property type="entry name" value="TraT"/>
    <property type="match status" value="1"/>
</dbReference>
<dbReference type="PIRSF" id="PIRSF002859">
    <property type="entry name" value="Lipo_traT"/>
    <property type="match status" value="1"/>
</dbReference>
<evidence type="ECO:0000256" key="4">
    <source>
        <dbReference type="ARBA" id="ARBA00023139"/>
    </source>
</evidence>
<organism evidence="7 9">
    <name type="scientific">Candidatus Bandiella euplotis</name>
    <dbReference type="NCBI Taxonomy" id="1664265"/>
    <lineage>
        <taxon>Bacteria</taxon>
        <taxon>Pseudomonadati</taxon>
        <taxon>Pseudomonadota</taxon>
        <taxon>Alphaproteobacteria</taxon>
        <taxon>Rickettsiales</taxon>
        <taxon>Candidatus Midichloriaceae</taxon>
        <taxon>Candidatus Bandiella</taxon>
    </lineage>
</organism>
<keyword evidence="8" id="KW-0614">Plasmid</keyword>
<evidence type="ECO:0000256" key="3">
    <source>
        <dbReference type="ARBA" id="ARBA00023136"/>
    </source>
</evidence>
<evidence type="ECO:0000256" key="2">
    <source>
        <dbReference type="ARBA" id="ARBA00022729"/>
    </source>
</evidence>
<keyword evidence="5" id="KW-0449">Lipoprotein</keyword>
<sequence length="253" mass="27294">MELTMNKKISSYVIIFLLSLAVFNLTGCGTTQKLIKHGKLEVQTKMSDTVFLDPIDDDKKTVILQIRNTTDKEGLDIEAQIKSAIEAKGYKVVNKSKDANIMIQANILQVGKSTLEDPFAILSGGYGATFEGMAAGAMIVGATGGSGRDMLGYGLLAGTANAILDAAVEVVQYSMVTDLQISEKATDNIVSETSNASLKQGISGYKKSDWQEKTNWKKYQTRIISVAKKVNGKFTEAQPELVKGLVRSISGLL</sequence>
<keyword evidence="3 6" id="KW-0472">Membrane</keyword>
<evidence type="ECO:0000313" key="9">
    <source>
        <dbReference type="Proteomes" id="UP001327219"/>
    </source>
</evidence>
<evidence type="ECO:0000256" key="1">
    <source>
        <dbReference type="ARBA" id="ARBA00004459"/>
    </source>
</evidence>
<evidence type="ECO:0000313" key="7">
    <source>
        <dbReference type="EMBL" id="WPX97112.1"/>
    </source>
</evidence>
<reference evidence="7 9" key="1">
    <citation type="submission" date="2022-11" db="EMBL/GenBank/DDBJ databases">
        <title>Host association and intracellularity evolved multiple times independently in the Rickettsiales.</title>
        <authorList>
            <person name="Castelli M."/>
            <person name="Nardi T."/>
            <person name="Gammuto L."/>
            <person name="Bellinzona G."/>
            <person name="Sabaneyeva E."/>
            <person name="Potekhin A."/>
            <person name="Serra V."/>
            <person name="Petroni G."/>
            <person name="Sassera D."/>
        </authorList>
    </citation>
    <scope>NUCLEOTIDE SEQUENCE [LARGE SCALE GENOMIC DNA]</scope>
    <source>
        <strain evidence="7 9">NDG2</strain>
        <plasmid evidence="8 9">unnamed1</plasmid>
    </source>
</reference>
<name>A0ABZ0UNK8_9RICK</name>
<proteinExistence type="predicted"/>